<keyword evidence="2 5" id="KW-0863">Zinc-finger</keyword>
<accession>E9IV75</accession>
<reference evidence="8" key="1">
    <citation type="journal article" date="2011" name="Proc. Natl. Acad. Sci. U.S.A.">
        <title>The genome of the fire ant Solenopsis invicta.</title>
        <authorList>
            <person name="Wurm Y."/>
            <person name="Wang J."/>
            <person name="Riba-Grognuz O."/>
            <person name="Corona M."/>
            <person name="Nygaard S."/>
            <person name="Hunt B.G."/>
            <person name="Ingram K.K."/>
            <person name="Falquet L."/>
            <person name="Nipitwattanaphon M."/>
            <person name="Gotzek D."/>
            <person name="Dijkstra M.B."/>
            <person name="Oettler J."/>
            <person name="Comtesse F."/>
            <person name="Shih C.J."/>
            <person name="Wu W.J."/>
            <person name="Yang C.C."/>
            <person name="Thomas J."/>
            <person name="Beaudoing E."/>
            <person name="Pradervand S."/>
            <person name="Flegel V."/>
            <person name="Cook E.D."/>
            <person name="Fabbretti R."/>
            <person name="Stockinger H."/>
            <person name="Long L."/>
            <person name="Farmerie W.G."/>
            <person name="Oakey J."/>
            <person name="Boomsma J.J."/>
            <person name="Pamilo P."/>
            <person name="Yi S.V."/>
            <person name="Heinze J."/>
            <person name="Goodisman M.A."/>
            <person name="Farinelli L."/>
            <person name="Harshman K."/>
            <person name="Hulo N."/>
            <person name="Cerutti L."/>
            <person name="Xenarios I."/>
            <person name="Shoemaker D."/>
            <person name="Keller L."/>
        </authorList>
    </citation>
    <scope>NUCLEOTIDE SEQUENCE [LARGE SCALE GENOMIC DNA]</scope>
</reference>
<dbReference type="GO" id="GO:0043565">
    <property type="term" value="F:sequence-specific DNA binding"/>
    <property type="evidence" value="ECO:0007669"/>
    <property type="project" value="InterPro"/>
</dbReference>
<protein>
    <recommendedName>
        <fullName evidence="7">THAP-type domain-containing protein</fullName>
    </recommendedName>
</protein>
<dbReference type="GO" id="GO:0008270">
    <property type="term" value="F:zinc ion binding"/>
    <property type="evidence" value="ECO:0007669"/>
    <property type="project" value="UniProtKB-KW"/>
</dbReference>
<evidence type="ECO:0000256" key="6">
    <source>
        <dbReference type="SAM" id="MobiDB-lite"/>
    </source>
</evidence>
<dbReference type="PANTHER" id="PTHR46600">
    <property type="entry name" value="THAP DOMAIN-CONTAINING"/>
    <property type="match status" value="1"/>
</dbReference>
<evidence type="ECO:0000256" key="5">
    <source>
        <dbReference type="PROSITE-ProRule" id="PRU00309"/>
    </source>
</evidence>
<gene>
    <name evidence="8" type="ORF">SINV_15473</name>
</gene>
<evidence type="ECO:0000256" key="3">
    <source>
        <dbReference type="ARBA" id="ARBA00022833"/>
    </source>
</evidence>
<organism>
    <name type="scientific">Solenopsis invicta</name>
    <name type="common">Red imported fire ant</name>
    <name type="synonym">Solenopsis wagneri</name>
    <dbReference type="NCBI Taxonomy" id="13686"/>
    <lineage>
        <taxon>Eukaryota</taxon>
        <taxon>Metazoa</taxon>
        <taxon>Ecdysozoa</taxon>
        <taxon>Arthropoda</taxon>
        <taxon>Hexapoda</taxon>
        <taxon>Insecta</taxon>
        <taxon>Pterygota</taxon>
        <taxon>Neoptera</taxon>
        <taxon>Endopterygota</taxon>
        <taxon>Hymenoptera</taxon>
        <taxon>Apocrita</taxon>
        <taxon>Aculeata</taxon>
        <taxon>Formicoidea</taxon>
        <taxon>Formicidae</taxon>
        <taxon>Myrmicinae</taxon>
        <taxon>Solenopsis</taxon>
    </lineage>
</organism>
<dbReference type="OMA" id="CHATGIS"/>
<dbReference type="SMART" id="SM00980">
    <property type="entry name" value="THAP"/>
    <property type="match status" value="1"/>
</dbReference>
<evidence type="ECO:0000313" key="8">
    <source>
        <dbReference type="EMBL" id="EFZ15529.1"/>
    </source>
</evidence>
<dbReference type="Pfam" id="PF05485">
    <property type="entry name" value="THAP"/>
    <property type="match status" value="1"/>
</dbReference>
<feature type="region of interest" description="Disordered" evidence="6">
    <location>
        <begin position="108"/>
        <end position="135"/>
    </location>
</feature>
<dbReference type="InterPro" id="IPR026516">
    <property type="entry name" value="THAP1/10"/>
</dbReference>
<dbReference type="AlphaFoldDB" id="E9IV75"/>
<name>E9IV75_SOLIN</name>
<keyword evidence="1" id="KW-0479">Metal-binding</keyword>
<dbReference type="SUPFAM" id="SSF57716">
    <property type="entry name" value="Glucocorticoid receptor-like (DNA-binding domain)"/>
    <property type="match status" value="1"/>
</dbReference>
<dbReference type="HOGENOM" id="CLU_958375_0_0_1"/>
<keyword evidence="3" id="KW-0862">Zinc</keyword>
<evidence type="ECO:0000256" key="2">
    <source>
        <dbReference type="ARBA" id="ARBA00022771"/>
    </source>
</evidence>
<dbReference type="PANTHER" id="PTHR46600:SF11">
    <property type="entry name" value="THAP DOMAIN-CONTAINING PROTEIN 10"/>
    <property type="match status" value="1"/>
</dbReference>
<dbReference type="EMBL" id="GL766146">
    <property type="protein sequence ID" value="EFZ15529.1"/>
    <property type="molecule type" value="Genomic_DNA"/>
</dbReference>
<proteinExistence type="predicted"/>
<dbReference type="PROSITE" id="PS50950">
    <property type="entry name" value="ZF_THAP"/>
    <property type="match status" value="1"/>
</dbReference>
<sequence length="291" mass="32966">EKIAIFSPKKCTKSKVNCSVPGCDSTASKDRNLSFHLFPKAKAVTVKIKNYFGNTEILDLRSVWLNKFKFGKACSNTMKVCSKHFTKEDFCYLGENSRRKVLKKNAIPSLNLPSTPKHATQKQKPIARPRENRSRQQINFQNCKNEQLEAQREISNCLMINVVTSEKDAEKKSSQNKGNFNFDACAFEKELKACEGSLLSKASKRNVGTQVTSGDVRPRSILFYVTSDEVLNTLTGLPTIEILNKLVQIIEQVKYSNRKGHLSVKEQILLTLMKIIQDLFYTILAFLFSVV</sequence>
<evidence type="ECO:0000256" key="1">
    <source>
        <dbReference type="ARBA" id="ARBA00022723"/>
    </source>
</evidence>
<dbReference type="InterPro" id="IPR006612">
    <property type="entry name" value="THAP_Znf"/>
</dbReference>
<feature type="non-terminal residue" evidence="8">
    <location>
        <position position="1"/>
    </location>
</feature>
<feature type="non-terminal residue" evidence="8">
    <location>
        <position position="291"/>
    </location>
</feature>
<keyword evidence="4 5" id="KW-0238">DNA-binding</keyword>
<feature type="domain" description="THAP-type" evidence="7">
    <location>
        <begin position="13"/>
        <end position="111"/>
    </location>
</feature>
<evidence type="ECO:0000256" key="4">
    <source>
        <dbReference type="ARBA" id="ARBA00023125"/>
    </source>
</evidence>
<evidence type="ECO:0000259" key="7">
    <source>
        <dbReference type="PROSITE" id="PS50950"/>
    </source>
</evidence>